<keyword evidence="1" id="KW-1133">Transmembrane helix</keyword>
<name>A0A7J6J385_COLFN</name>
<dbReference type="InParanoid" id="A0A7J6J385"/>
<keyword evidence="1" id="KW-0812">Transmembrane</keyword>
<evidence type="ECO:0000313" key="3">
    <source>
        <dbReference type="Proteomes" id="UP000011096"/>
    </source>
</evidence>
<feature type="transmembrane region" description="Helical" evidence="1">
    <location>
        <begin position="91"/>
        <end position="117"/>
    </location>
</feature>
<evidence type="ECO:0000256" key="1">
    <source>
        <dbReference type="SAM" id="Phobius"/>
    </source>
</evidence>
<dbReference type="RefSeq" id="XP_031883099.2">
    <property type="nucleotide sequence ID" value="XM_032019895.2"/>
</dbReference>
<keyword evidence="1" id="KW-0472">Membrane</keyword>
<gene>
    <name evidence="2" type="ORF">CGGC5_v006994</name>
</gene>
<feature type="transmembrane region" description="Helical" evidence="1">
    <location>
        <begin position="6"/>
        <end position="26"/>
    </location>
</feature>
<sequence>MAGIGVVVSFWIEAFLTTAFLLGFCVENFYPHLLRTPTGRGRVLNALRAVLPTFHWSAVLLSLGMTIASLITIESDAKHDATTQLKDGKPLYFFNTHVATLASMLSTLPPFMSGLMLQMPGRRRRFLDIIILPWLVGLLVLLTMFINFWMSDIDGGLDRIIDLPIESVLMARTFTIVAMIVAALLLIVSGVTVLVMLYQERSGQEPPNTAELSSSAWFS</sequence>
<dbReference type="GeneID" id="43604119"/>
<reference evidence="2 3" key="2">
    <citation type="submission" date="2020-04" db="EMBL/GenBank/DDBJ databases">
        <title>Genome sequencing and assembly of multiple isolates from the Colletotrichum gloeosporioides species complex.</title>
        <authorList>
            <person name="Gan P."/>
            <person name="Shirasu K."/>
        </authorList>
    </citation>
    <scope>NUCLEOTIDE SEQUENCE [LARGE SCALE GENOMIC DNA]</scope>
    <source>
        <strain evidence="2 3">Nara gc5</strain>
    </source>
</reference>
<proteinExistence type="predicted"/>
<feature type="transmembrane region" description="Helical" evidence="1">
    <location>
        <begin position="170"/>
        <end position="198"/>
    </location>
</feature>
<comment type="caution">
    <text evidence="2">The sequence shown here is derived from an EMBL/GenBank/DDBJ whole genome shotgun (WGS) entry which is preliminary data.</text>
</comment>
<dbReference type="OrthoDB" id="4582561at2759"/>
<organism evidence="2 3">
    <name type="scientific">Colletotrichum fructicola (strain Nara gc5)</name>
    <name type="common">Anthracnose fungus</name>
    <name type="synonym">Colletotrichum gloeosporioides (strain Nara gc5)</name>
    <dbReference type="NCBI Taxonomy" id="1213859"/>
    <lineage>
        <taxon>Eukaryota</taxon>
        <taxon>Fungi</taxon>
        <taxon>Dikarya</taxon>
        <taxon>Ascomycota</taxon>
        <taxon>Pezizomycotina</taxon>
        <taxon>Sordariomycetes</taxon>
        <taxon>Hypocreomycetidae</taxon>
        <taxon>Glomerellales</taxon>
        <taxon>Glomerellaceae</taxon>
        <taxon>Colletotrichum</taxon>
        <taxon>Colletotrichum gloeosporioides species complex</taxon>
    </lineage>
</organism>
<dbReference type="Proteomes" id="UP000011096">
    <property type="component" value="Unassembled WGS sequence"/>
</dbReference>
<feature type="transmembrane region" description="Helical" evidence="1">
    <location>
        <begin position="129"/>
        <end position="150"/>
    </location>
</feature>
<protein>
    <submittedName>
        <fullName evidence="2">Uncharacterized protein</fullName>
    </submittedName>
</protein>
<keyword evidence="3" id="KW-1185">Reference proteome</keyword>
<dbReference type="AlphaFoldDB" id="A0A7J6J385"/>
<dbReference type="EMBL" id="ANPB02000004">
    <property type="protein sequence ID" value="KAF4484064.1"/>
    <property type="molecule type" value="Genomic_DNA"/>
</dbReference>
<evidence type="ECO:0000313" key="2">
    <source>
        <dbReference type="EMBL" id="KAF4484064.1"/>
    </source>
</evidence>
<feature type="transmembrane region" description="Helical" evidence="1">
    <location>
        <begin position="47"/>
        <end position="71"/>
    </location>
</feature>
<accession>A0A7J6J385</accession>
<reference evidence="2 3" key="1">
    <citation type="submission" date="2012-08" db="EMBL/GenBank/DDBJ databases">
        <authorList>
            <person name="Gan P.H.P."/>
            <person name="Ikeda K."/>
            <person name="Irieda H."/>
            <person name="Narusaka M."/>
            <person name="O'Connell R.J."/>
            <person name="Narusaka Y."/>
            <person name="Takano Y."/>
            <person name="Kubo Y."/>
            <person name="Shirasu K."/>
        </authorList>
    </citation>
    <scope>NUCLEOTIDE SEQUENCE [LARGE SCALE GENOMIC DNA]</scope>
    <source>
        <strain evidence="2 3">Nara gc5</strain>
    </source>
</reference>